<keyword evidence="8 10" id="KW-0067">ATP-binding</keyword>
<proteinExistence type="inferred from homology"/>
<dbReference type="FunFam" id="1.10.10.2660:FF:000001">
    <property type="entry name" value="Ubiquitin-activating enzyme E1 1"/>
    <property type="match status" value="1"/>
</dbReference>
<dbReference type="FunFam" id="3.40.50.720:FF:000015">
    <property type="entry name" value="Ubiquitin-activating enzyme E1 1"/>
    <property type="match status" value="1"/>
</dbReference>
<keyword evidence="5 10" id="KW-0436">Ligase</keyword>
<name>A0A914EG81_9BILA</name>
<dbReference type="GO" id="GO:0004839">
    <property type="term" value="F:ubiquitin activating enzyme activity"/>
    <property type="evidence" value="ECO:0007669"/>
    <property type="project" value="UniProtKB-EC"/>
</dbReference>
<feature type="active site" description="Glycyl thioester intermediate" evidence="9">
    <location>
        <position position="643"/>
    </location>
</feature>
<comment type="pathway">
    <text evidence="2">Protein modification; protein ubiquitination.</text>
</comment>
<dbReference type="NCBIfam" id="TIGR01408">
    <property type="entry name" value="Ube1"/>
    <property type="match status" value="1"/>
</dbReference>
<evidence type="ECO:0000256" key="4">
    <source>
        <dbReference type="ARBA" id="ARBA00012990"/>
    </source>
</evidence>
<keyword evidence="7 10" id="KW-0833">Ubl conjugation pathway</keyword>
<evidence type="ECO:0000259" key="12">
    <source>
        <dbReference type="SMART" id="SM00985"/>
    </source>
</evidence>
<comment type="catalytic activity">
    <reaction evidence="1">
        <text>ATP + ubiquitin + [E1 ubiquitin-activating enzyme]-L-cysteine = AMP + diphosphate + S-ubiquitinyl-[E1 ubiquitin-activating enzyme]-L-cysteine.</text>
        <dbReference type="EC" id="6.2.1.45"/>
    </reaction>
</comment>
<feature type="compositionally biased region" description="Polar residues" evidence="11">
    <location>
        <begin position="1"/>
        <end position="10"/>
    </location>
</feature>
<sequence length="1072" mass="120859">MSLLGTQEKLTSPPPYKRAKIIETTATETQESSKSEMPTTQSASNNGSSLNGKSAENGQNEKLDENLYSRQIYALGQSAMIHLRKSSVLISGIGGVGVEIAKNLILGGVRNVTIHDTKNTKWLDLSSQFYLTSEDIGRNRAAACFSRLTELNDSVQCELSTDELTEELVQKFDLTILTDAPHEKQLLVNSWTRKHQKYFISTDARGLFAYIFLDLGEKFQLDDKDGEQVKEVLIEYINRENGDVFTLENSMHGLEDGDYVKFSEVKGMTEINNIEPVKVTVKKPNVFNIGNAAHGFSEYTESGRATQVKVPITLNFKSLEESMKDPETVIWDFAKLDNPTQLHSLWQALYKFEKEAGRSPAVRSQADSQKLKELLPEGAPEIDENLLLSFSFQATGNLQPITSVVGGIASQEAMKAVTHHTTPQQQWLYIDCIEALPGDYSSFDAAKLTEDDCKPRNSRYDGQAAVFGWKYQEELMKQKWFVVGAGAIGCELLKNLALMGVGCSPKGEGQIKITDMDQIEISNLNRQFLFRRENVGSKKSEVAARAVKRFNPDMKIEALSERVGEDTEQIFSDDFFHGLNGVANALDNVEARRYMDRRCVYYQLPLLESGTLGPKANTQVVYPHLTESYGSSNDPPEKDIPICTLKNFPYEIQHTIQWARDLFEGLFTGPAETANQFLADERGFLDRIEQMNVSQRIQALRAVKKSLIDDKPNSAEDCIKWAREQFQLLYHNQIRQLLHNFPPDQITSQGVKFWSGTKRCPKSLDYQPNLEMHYDFVYSASILRAQKYNLEPIVDKRRFLEVVNSIKPEPFEPRTGVRIAVTDAEAAEQDNDLDSEDSESVIDSLKLSLARLQIGGFKKLTPIDFEKDDDTNHHMEFITAASNLRAECYEIAPADRMKTKQIAGRIIPAIATTTAAVAGLVCVELYKMVDANGKLPKIPIERFKNAFINLALPFYAFSEPIRVPVKKYANKEFTLWDRLEVKSPLTLKQLMDWIKQETSVEVTMMSSGVSLIYAFFQNPAKSKERMDKDVKDVVVEVSGKPIPPHRRALVLEAVTENEEGEDVEIPYIVYNL</sequence>
<dbReference type="GO" id="GO:0005737">
    <property type="term" value="C:cytoplasm"/>
    <property type="evidence" value="ECO:0007669"/>
    <property type="project" value="TreeGrafter"/>
</dbReference>
<dbReference type="PROSITE" id="PS00865">
    <property type="entry name" value="UBIQUITIN_ACTIVAT_2"/>
    <property type="match status" value="1"/>
</dbReference>
<dbReference type="FunFam" id="3.10.290.60:FF:000001">
    <property type="entry name" value="Ubiquitin-activating enzyme E1 2"/>
    <property type="match status" value="1"/>
</dbReference>
<dbReference type="PANTHER" id="PTHR10953:SF4">
    <property type="entry name" value="UBIQUITIN-ACTIVATING ENZYME E1 C-TERMINAL DOMAIN-CONTAINING PROTEIN"/>
    <property type="match status" value="1"/>
</dbReference>
<dbReference type="InterPro" id="IPR042063">
    <property type="entry name" value="Ubi_acti_E1_SCCH"/>
</dbReference>
<dbReference type="InterPro" id="IPR042302">
    <property type="entry name" value="E1_FCCH_sf"/>
</dbReference>
<dbReference type="Gene3D" id="2.40.30.180">
    <property type="entry name" value="Ubiquitin-activating enzyme E1, FCCH domain"/>
    <property type="match status" value="1"/>
</dbReference>
<evidence type="ECO:0000313" key="14">
    <source>
        <dbReference type="WBParaSite" id="ACRNAN_scaffold810.g7987.t1"/>
    </source>
</evidence>
<reference evidence="14" key="1">
    <citation type="submission" date="2022-11" db="UniProtKB">
        <authorList>
            <consortium name="WormBaseParasite"/>
        </authorList>
    </citation>
    <scope>IDENTIFICATION</scope>
</reference>
<dbReference type="InterPro" id="IPR019572">
    <property type="entry name" value="UBA_E1_SCCH"/>
</dbReference>
<dbReference type="InterPro" id="IPR045886">
    <property type="entry name" value="ThiF/MoeB/HesA"/>
</dbReference>
<dbReference type="InterPro" id="IPR035985">
    <property type="entry name" value="Ubiquitin-activating_enz"/>
</dbReference>
<comment type="similarity">
    <text evidence="3 10">Belongs to the ubiquitin-activating E1 family.</text>
</comment>
<dbReference type="EC" id="6.2.1.45" evidence="4"/>
<evidence type="ECO:0000256" key="11">
    <source>
        <dbReference type="SAM" id="MobiDB-lite"/>
    </source>
</evidence>
<dbReference type="CDD" id="cd01490">
    <property type="entry name" value="Ube1_repeat2"/>
    <property type="match status" value="1"/>
</dbReference>
<evidence type="ECO:0000313" key="13">
    <source>
        <dbReference type="Proteomes" id="UP000887540"/>
    </source>
</evidence>
<accession>A0A914EG81</accession>
<dbReference type="WBParaSite" id="ACRNAN_scaffold810.g7987.t1">
    <property type="protein sequence ID" value="ACRNAN_scaffold810.g7987.t1"/>
    <property type="gene ID" value="ACRNAN_scaffold810.g7987"/>
</dbReference>
<feature type="region of interest" description="Disordered" evidence="11">
    <location>
        <begin position="1"/>
        <end position="61"/>
    </location>
</feature>
<evidence type="ECO:0000256" key="9">
    <source>
        <dbReference type="PROSITE-ProRule" id="PRU10132"/>
    </source>
</evidence>
<dbReference type="AlphaFoldDB" id="A0A914EG81"/>
<dbReference type="Gene3D" id="1.10.10.2660">
    <property type="entry name" value="Ubiquitin-activating enzyme E1, SCCH domain"/>
    <property type="match status" value="1"/>
</dbReference>
<dbReference type="InterPro" id="IPR038252">
    <property type="entry name" value="UBA_E1_C_sf"/>
</dbReference>
<evidence type="ECO:0000256" key="2">
    <source>
        <dbReference type="ARBA" id="ARBA00004906"/>
    </source>
</evidence>
<dbReference type="InterPro" id="IPR033127">
    <property type="entry name" value="UBQ-activ_enz_E1_Cys_AS"/>
</dbReference>
<dbReference type="FunFam" id="3.50.50.80:FF:000002">
    <property type="entry name" value="SUMO-activating enzyme subunit 2"/>
    <property type="match status" value="1"/>
</dbReference>
<dbReference type="Pfam" id="PF00899">
    <property type="entry name" value="ThiF"/>
    <property type="match status" value="2"/>
</dbReference>
<dbReference type="GO" id="GO:0031510">
    <property type="term" value="C:SUMO activating enzyme complex"/>
    <property type="evidence" value="ECO:0007669"/>
    <property type="project" value="TreeGrafter"/>
</dbReference>
<dbReference type="FunFam" id="3.50.50.80:FF:000001">
    <property type="entry name" value="ubiquitin-like modifier-activating enzyme 1"/>
    <property type="match status" value="1"/>
</dbReference>
<dbReference type="GO" id="GO:0005524">
    <property type="term" value="F:ATP binding"/>
    <property type="evidence" value="ECO:0007669"/>
    <property type="project" value="UniProtKB-KW"/>
</dbReference>
<evidence type="ECO:0000256" key="5">
    <source>
        <dbReference type="ARBA" id="ARBA00022598"/>
    </source>
</evidence>
<dbReference type="Gene3D" id="3.40.50.12550">
    <property type="entry name" value="Ubiquitin-activating enzyme E1, inactive adenylation domain, subdomain 2"/>
    <property type="match status" value="1"/>
</dbReference>
<dbReference type="PRINTS" id="PR01849">
    <property type="entry name" value="UBIQUITINACT"/>
</dbReference>
<evidence type="ECO:0000256" key="8">
    <source>
        <dbReference type="ARBA" id="ARBA00022840"/>
    </source>
</evidence>
<evidence type="ECO:0000256" key="6">
    <source>
        <dbReference type="ARBA" id="ARBA00022741"/>
    </source>
</evidence>
<dbReference type="InterPro" id="IPR000011">
    <property type="entry name" value="UBQ/SUMO-activ_enz_E1-like"/>
</dbReference>
<keyword evidence="6 10" id="KW-0547">Nucleotide-binding</keyword>
<feature type="domain" description="Ubiquitin-activating enzyme E1 C-terminal" evidence="12">
    <location>
        <begin position="943"/>
        <end position="1068"/>
    </location>
</feature>
<feature type="compositionally biased region" description="Polar residues" evidence="11">
    <location>
        <begin position="24"/>
        <end position="58"/>
    </location>
</feature>
<evidence type="ECO:0000256" key="3">
    <source>
        <dbReference type="ARBA" id="ARBA00005673"/>
    </source>
</evidence>
<protein>
    <recommendedName>
        <fullName evidence="4">E1 ubiquitin-activating enzyme</fullName>
        <ecNumber evidence="4">6.2.1.45</ecNumber>
    </recommendedName>
</protein>
<dbReference type="GO" id="GO:0016925">
    <property type="term" value="P:protein sumoylation"/>
    <property type="evidence" value="ECO:0007669"/>
    <property type="project" value="TreeGrafter"/>
</dbReference>
<dbReference type="Proteomes" id="UP000887540">
    <property type="component" value="Unplaced"/>
</dbReference>
<dbReference type="Gene3D" id="3.40.50.720">
    <property type="entry name" value="NAD(P)-binding Rossmann-like Domain"/>
    <property type="match status" value="1"/>
</dbReference>
<dbReference type="Gene3D" id="3.50.50.80">
    <property type="entry name" value="Ubiquitin-activating enzyme E1, inactive adenylation domain, subdomain 1"/>
    <property type="match status" value="1"/>
</dbReference>
<evidence type="ECO:0000256" key="10">
    <source>
        <dbReference type="RuleBase" id="RU000519"/>
    </source>
</evidence>
<evidence type="ECO:0000256" key="7">
    <source>
        <dbReference type="ARBA" id="ARBA00022786"/>
    </source>
</evidence>
<organism evidence="13 14">
    <name type="scientific">Acrobeloides nanus</name>
    <dbReference type="NCBI Taxonomy" id="290746"/>
    <lineage>
        <taxon>Eukaryota</taxon>
        <taxon>Metazoa</taxon>
        <taxon>Ecdysozoa</taxon>
        <taxon>Nematoda</taxon>
        <taxon>Chromadorea</taxon>
        <taxon>Rhabditida</taxon>
        <taxon>Tylenchina</taxon>
        <taxon>Cephalobomorpha</taxon>
        <taxon>Cephaloboidea</taxon>
        <taxon>Cephalobidae</taxon>
        <taxon>Acrobeloides</taxon>
    </lineage>
</organism>
<dbReference type="GO" id="GO:0019948">
    <property type="term" value="F:SUMO activating enzyme activity"/>
    <property type="evidence" value="ECO:0007669"/>
    <property type="project" value="TreeGrafter"/>
</dbReference>
<evidence type="ECO:0000256" key="1">
    <source>
        <dbReference type="ARBA" id="ARBA00000488"/>
    </source>
</evidence>
<dbReference type="InterPro" id="IPR018965">
    <property type="entry name" value="Ub-activating_enz_E1_C"/>
</dbReference>
<dbReference type="PANTHER" id="PTHR10953">
    <property type="entry name" value="UBIQUITIN-ACTIVATING ENZYME E1"/>
    <property type="match status" value="1"/>
</dbReference>
<dbReference type="Gene3D" id="3.10.290.60">
    <property type="entry name" value="Ubiquitin-activating enzyme E1, UFD domain"/>
    <property type="match status" value="1"/>
</dbReference>
<dbReference type="InterPro" id="IPR018075">
    <property type="entry name" value="UBQ-activ_enz_E1"/>
</dbReference>
<dbReference type="SUPFAM" id="SSF69572">
    <property type="entry name" value="Activating enzymes of the ubiquitin-like proteins"/>
    <property type="match status" value="2"/>
</dbReference>
<dbReference type="InterPro" id="IPR000594">
    <property type="entry name" value="ThiF_NAD_FAD-bd"/>
</dbReference>
<dbReference type="Pfam" id="PF09358">
    <property type="entry name" value="E1_UFD"/>
    <property type="match status" value="1"/>
</dbReference>
<dbReference type="InterPro" id="IPR042449">
    <property type="entry name" value="Ub-E1_IAD_1"/>
</dbReference>
<keyword evidence="13" id="KW-1185">Reference proteome</keyword>
<dbReference type="SMART" id="SM00985">
    <property type="entry name" value="UBA_e1_C"/>
    <property type="match status" value="1"/>
</dbReference>
<dbReference type="Pfam" id="PF10585">
    <property type="entry name" value="UBA_E1_SCCH"/>
    <property type="match status" value="1"/>
</dbReference>